<protein>
    <submittedName>
        <fullName evidence="2">Uncharacterized protein</fullName>
    </submittedName>
</protein>
<proteinExistence type="predicted"/>
<dbReference type="AlphaFoldDB" id="A0A7J5ASD6"/>
<dbReference type="OrthoDB" id="1467432at2"/>
<dbReference type="EMBL" id="WAAU01000003">
    <property type="protein sequence ID" value="KAB1160545.1"/>
    <property type="molecule type" value="Genomic_DNA"/>
</dbReference>
<organism evidence="2 3">
    <name type="scientific">Tenacibaculum aiptasiae</name>
    <dbReference type="NCBI Taxonomy" id="426481"/>
    <lineage>
        <taxon>Bacteria</taxon>
        <taxon>Pseudomonadati</taxon>
        <taxon>Bacteroidota</taxon>
        <taxon>Flavobacteriia</taxon>
        <taxon>Flavobacteriales</taxon>
        <taxon>Flavobacteriaceae</taxon>
        <taxon>Tenacibaculum</taxon>
    </lineage>
</organism>
<reference evidence="2 3" key="1">
    <citation type="submission" date="2019-09" db="EMBL/GenBank/DDBJ databases">
        <authorList>
            <person name="Cao W.R."/>
        </authorList>
    </citation>
    <scope>NUCLEOTIDE SEQUENCE [LARGE SCALE GENOMIC DNA]</scope>
    <source>
        <strain evidence="3">a4</strain>
    </source>
</reference>
<keyword evidence="3" id="KW-1185">Reference proteome</keyword>
<evidence type="ECO:0000313" key="2">
    <source>
        <dbReference type="EMBL" id="KAB1160545.1"/>
    </source>
</evidence>
<keyword evidence="1" id="KW-0175">Coiled coil</keyword>
<sequence>MKKNLLTLIFTLFYLFTYSQNCIKKGKIEDLKQLTKRPLAVVVYKENEGYIKKLQKKIAKNNKKKAKYEKELKAYRNHITYFNKTVKQVVTDYWKLNSTENIQYFTKSQLENLTKEKSNSYAVLDLTMDVVMADFNSLFTLNIYVITYGGSEKNRNKAIYKNHLTNINYNIPNHADKALKKSIESLKTERENGPLYLSKENMITSLSLSQKYLKKVLELGKRISFEDFAEEEMKNNCKSLEGSTILFQEAIVHGKIKKDLTSLLPKAKITLVSANRIAKAIENKENVLIGFPVTKKFVKQKGFGAIAVIPVSHKMIMNAKTKEIVGFVPHSGITSYSYFKKKDFKKLNKQCN</sequence>
<name>A0A7J5ASD6_9FLAO</name>
<evidence type="ECO:0000256" key="1">
    <source>
        <dbReference type="SAM" id="Coils"/>
    </source>
</evidence>
<accession>A0A7J5ASD6</accession>
<evidence type="ECO:0000313" key="3">
    <source>
        <dbReference type="Proteomes" id="UP000467305"/>
    </source>
</evidence>
<feature type="coiled-coil region" evidence="1">
    <location>
        <begin position="51"/>
        <end position="78"/>
    </location>
</feature>
<dbReference type="Proteomes" id="UP000467305">
    <property type="component" value="Unassembled WGS sequence"/>
</dbReference>
<comment type="caution">
    <text evidence="2">The sequence shown here is derived from an EMBL/GenBank/DDBJ whole genome shotgun (WGS) entry which is preliminary data.</text>
</comment>
<gene>
    <name evidence="2" type="ORF">F7018_01325</name>
</gene>
<dbReference type="RefSeq" id="WP_150898175.1">
    <property type="nucleotide sequence ID" value="NZ_WAAU01000003.1"/>
</dbReference>